<proteinExistence type="inferred from homology"/>
<dbReference type="PANTHER" id="PTHR33365">
    <property type="entry name" value="YALI0B05434P"/>
    <property type="match status" value="1"/>
</dbReference>
<dbReference type="InterPro" id="IPR021765">
    <property type="entry name" value="UstYa-like"/>
</dbReference>
<evidence type="ECO:0000313" key="5">
    <source>
        <dbReference type="Proteomes" id="UP000054266"/>
    </source>
</evidence>
<evidence type="ECO:0000256" key="1">
    <source>
        <dbReference type="ARBA" id="ARBA00004685"/>
    </source>
</evidence>
<dbReference type="PANTHER" id="PTHR33365:SF4">
    <property type="entry name" value="CYCLOCHLOROTINE BIOSYNTHESIS PROTEIN O"/>
    <property type="match status" value="1"/>
</dbReference>
<evidence type="ECO:0008006" key="6">
    <source>
        <dbReference type="Google" id="ProtNLM"/>
    </source>
</evidence>
<gene>
    <name evidence="4" type="ORF">PV04_10417</name>
</gene>
<keyword evidence="5" id="KW-1185">Reference proteome</keyword>
<name>A0A0D2DIM7_9EURO</name>
<comment type="similarity">
    <text evidence="2">Belongs to the ustYa family.</text>
</comment>
<protein>
    <recommendedName>
        <fullName evidence="6">Tat pathway signal sequence</fullName>
    </recommendedName>
</protein>
<dbReference type="EMBL" id="KN846963">
    <property type="protein sequence ID" value="KIW62222.1"/>
    <property type="molecule type" value="Genomic_DNA"/>
</dbReference>
<dbReference type="HOGENOM" id="CLU_042941_2_0_1"/>
<feature type="region of interest" description="Disordered" evidence="3">
    <location>
        <begin position="243"/>
        <end position="263"/>
    </location>
</feature>
<sequence>MDRFQHWTSPKWLLGRRSQHQYSELDCPHPAKHEASRRSILATVLLATWTLALLNFSRRLYWDSHKDRELELYTPLQGSIEYEIRTFAQGLWGDHSIYQGAPNETNTAAWKEISRLGIIKLDDSQISELSQPTIRYTRDPKYSAGAIEMFHNLHCLHHLRMHVWAEQPEIFYGRDPTKDEGAAHIDHCIDHIRQSLMCQGSTDIITFRKDHKNRTVPNFDGPHVCRKYEPIAQWAREHKAWNMTPEGDEEGDDGDGGHQPEHA</sequence>
<evidence type="ECO:0000256" key="2">
    <source>
        <dbReference type="ARBA" id="ARBA00035112"/>
    </source>
</evidence>
<dbReference type="GO" id="GO:0043386">
    <property type="term" value="P:mycotoxin biosynthetic process"/>
    <property type="evidence" value="ECO:0007669"/>
    <property type="project" value="InterPro"/>
</dbReference>
<dbReference type="Pfam" id="PF11807">
    <property type="entry name" value="UstYa"/>
    <property type="match status" value="1"/>
</dbReference>
<dbReference type="AlphaFoldDB" id="A0A0D2DIM7"/>
<reference evidence="4 5" key="1">
    <citation type="submission" date="2015-01" db="EMBL/GenBank/DDBJ databases">
        <title>The Genome Sequence of Capronia semiimmersa CBS27337.</title>
        <authorList>
            <consortium name="The Broad Institute Genomics Platform"/>
            <person name="Cuomo C."/>
            <person name="de Hoog S."/>
            <person name="Gorbushina A."/>
            <person name="Stielow B."/>
            <person name="Teixiera M."/>
            <person name="Abouelleil A."/>
            <person name="Chapman S.B."/>
            <person name="Priest M."/>
            <person name="Young S.K."/>
            <person name="Wortman J."/>
            <person name="Nusbaum C."/>
            <person name="Birren B."/>
        </authorList>
    </citation>
    <scope>NUCLEOTIDE SEQUENCE [LARGE SCALE GENOMIC DNA]</scope>
    <source>
        <strain evidence="4 5">CBS 27337</strain>
    </source>
</reference>
<comment type="pathway">
    <text evidence="1">Mycotoxin biosynthesis.</text>
</comment>
<evidence type="ECO:0000256" key="3">
    <source>
        <dbReference type="SAM" id="MobiDB-lite"/>
    </source>
</evidence>
<dbReference type="STRING" id="5601.A0A0D2DIM7"/>
<accession>A0A0D2DIM7</accession>
<evidence type="ECO:0000313" key="4">
    <source>
        <dbReference type="EMBL" id="KIW62222.1"/>
    </source>
</evidence>
<organism evidence="4 5">
    <name type="scientific">Phialophora macrospora</name>
    <dbReference type="NCBI Taxonomy" id="1851006"/>
    <lineage>
        <taxon>Eukaryota</taxon>
        <taxon>Fungi</taxon>
        <taxon>Dikarya</taxon>
        <taxon>Ascomycota</taxon>
        <taxon>Pezizomycotina</taxon>
        <taxon>Eurotiomycetes</taxon>
        <taxon>Chaetothyriomycetidae</taxon>
        <taxon>Chaetothyriales</taxon>
        <taxon>Herpotrichiellaceae</taxon>
        <taxon>Phialophora</taxon>
    </lineage>
</organism>
<dbReference type="Proteomes" id="UP000054266">
    <property type="component" value="Unassembled WGS sequence"/>
</dbReference>